<dbReference type="SUPFAM" id="SSF50447">
    <property type="entry name" value="Translation proteins"/>
    <property type="match status" value="1"/>
</dbReference>
<comment type="domain">
    <text evidence="11">Consists of three domains; the N-terminal catalytic domain, the editing domain and the C-terminal C-Ala domain. The editing domain removes incorrectly charged amino acids, while the C-Ala domain, along with tRNA(Ala), serves as a bridge to cooperatively bring together the editing and aminoacylation centers thus stimulating deacylation of misacylated tRNAs.</text>
</comment>
<evidence type="ECO:0000256" key="5">
    <source>
        <dbReference type="ARBA" id="ARBA00022741"/>
    </source>
</evidence>
<evidence type="ECO:0000256" key="12">
    <source>
        <dbReference type="SAM" id="Coils"/>
    </source>
</evidence>
<comment type="caution">
    <text evidence="14">The sequence shown here is derived from an EMBL/GenBank/DDBJ whole genome shotgun (WGS) entry which is preliminary data.</text>
</comment>
<dbReference type="Gene3D" id="3.10.310.40">
    <property type="match status" value="1"/>
</dbReference>
<dbReference type="RefSeq" id="WP_371707733.1">
    <property type="nucleotide sequence ID" value="NZ_JBGOOL010000027.1"/>
</dbReference>
<dbReference type="SUPFAM" id="SSF55681">
    <property type="entry name" value="Class II aaRS and biotin synthetases"/>
    <property type="match status" value="1"/>
</dbReference>
<keyword evidence="6 11" id="KW-0862">Zinc</keyword>
<dbReference type="PANTHER" id="PTHR11777">
    <property type="entry name" value="ALANYL-TRNA SYNTHETASE"/>
    <property type="match status" value="1"/>
</dbReference>
<dbReference type="InterPro" id="IPR018165">
    <property type="entry name" value="Ala-tRNA-synth_IIc_core"/>
</dbReference>
<dbReference type="Gene3D" id="3.30.930.10">
    <property type="entry name" value="Bira Bifunctional Protein, Domain 2"/>
    <property type="match status" value="1"/>
</dbReference>
<dbReference type="InterPro" id="IPR018163">
    <property type="entry name" value="Thr/Ala-tRNA-synth_IIc_edit"/>
</dbReference>
<dbReference type="InterPro" id="IPR050058">
    <property type="entry name" value="Ala-tRNA_ligase"/>
</dbReference>
<evidence type="ECO:0000313" key="15">
    <source>
        <dbReference type="Proteomes" id="UP001569175"/>
    </source>
</evidence>
<sequence>MYMSTDEVRNAFLKFFESKEHQIVDSSSLVPHNDPTLLFTNAGMNQFKDCFLGAEKRAYTRATTAQRCVRAGGKHNDLENVGFTARHHTFFEMLGNFSFGDYFKEEAIGFAWEFLTETLGLPKDRLLVTVYETDDEAFEIWNKKVGIPADKIVRIGDKEGGKKFESDNFWTMGDTGPCGPCTEIFYDHGEHIWGGRPGTPEEDGDRFIEIWNNVFMQFNRHADGTMEPLPKPAVDTGMGIERISAIMQGVHSNYEIDVFQKLIKATAEVVGHDDLSNQSLRVIADHIRSCSFLIADGVMPSNEGRGYVLRRIIRRAVRHGNKIGAQGVFFHKLVGVLAEVMGSAAEELKKQQELVEKVLRIEEENFGRTLERGMVILNQELDVIESELNLAIQNKEQYSNEVFGVLPGEVVFKLYDTYGFPADLTNDIARERNLFIDEEGFEKAMEEQRQRAREAGQFGTDYNATIKVDTNTEFCGYTGTEGAGEISALFVDGEEVSSLSAGDKAIIILEETPFYAESGGQCGDAGTLSTASGLFKVQDTQKLGNAFAHHGELVEGVFAQGDKVEARVDAERRAAISLNHSATHLLHSALREVLGEHVAQKGSLVKPDNLRFDFSNLEVVTPAQIKEVERLVNAQVRKNHVIETNIMDIESAKEKGAMALFGEKYDDEVRVLSMGDFSTELCGGIHASNTGDIGLFKIISEGGIAAGIRRIEAVTGEAALDAVEAQANAYEEKLAESAKKAKSLEKEIQLLKEKMAAAEGANIMGKVEDISGTKVLVAAIEGADNKNLRTMVDNAKNQVGSGIILIANVADGKVGLIAGVTKDLIGKVKAGDLVKMVAEQVGGKGGGRPDMAQAGGTDVEALPEALKSVRIWLEERL</sequence>
<dbReference type="InterPro" id="IPR012947">
    <property type="entry name" value="tRNA_SAD"/>
</dbReference>
<keyword evidence="15" id="KW-1185">Reference proteome</keyword>
<reference evidence="14 15" key="1">
    <citation type="submission" date="2024-06" db="EMBL/GenBank/DDBJ databases">
        <authorList>
            <person name="Steensen K."/>
            <person name="Seneca J."/>
            <person name="Bartlau N."/>
            <person name="Yu A.X."/>
            <person name="Polz M.F."/>
        </authorList>
    </citation>
    <scope>NUCLEOTIDE SEQUENCE [LARGE SCALE GENOMIC DNA]</scope>
    <source>
        <strain evidence="14 15">1F9</strain>
    </source>
</reference>
<evidence type="ECO:0000259" key="13">
    <source>
        <dbReference type="PROSITE" id="PS50860"/>
    </source>
</evidence>
<feature type="binding site" evidence="11">
    <location>
        <position position="686"/>
    </location>
    <ligand>
        <name>Zn(2+)</name>
        <dbReference type="ChEBI" id="CHEBI:29105"/>
    </ligand>
</feature>
<dbReference type="Gene3D" id="3.30.980.10">
    <property type="entry name" value="Threonyl-trna Synthetase, Chain A, domain 2"/>
    <property type="match status" value="1"/>
</dbReference>
<feature type="binding site" evidence="11">
    <location>
        <position position="682"/>
    </location>
    <ligand>
        <name>Zn(2+)</name>
        <dbReference type="ChEBI" id="CHEBI:29105"/>
    </ligand>
</feature>
<dbReference type="Pfam" id="PF02272">
    <property type="entry name" value="DHHA1"/>
    <property type="match status" value="1"/>
</dbReference>
<dbReference type="CDD" id="cd00673">
    <property type="entry name" value="AlaRS_core"/>
    <property type="match status" value="1"/>
</dbReference>
<dbReference type="GO" id="GO:0004813">
    <property type="term" value="F:alanine-tRNA ligase activity"/>
    <property type="evidence" value="ECO:0007669"/>
    <property type="project" value="UniProtKB-EC"/>
</dbReference>
<keyword evidence="5 11" id="KW-0547">Nucleotide-binding</keyword>
<dbReference type="Proteomes" id="UP001569175">
    <property type="component" value="Unassembled WGS sequence"/>
</dbReference>
<comment type="catalytic activity">
    <reaction evidence="11">
        <text>tRNA(Ala) + L-alanine + ATP = L-alanyl-tRNA(Ala) + AMP + diphosphate</text>
        <dbReference type="Rhea" id="RHEA:12540"/>
        <dbReference type="Rhea" id="RHEA-COMP:9657"/>
        <dbReference type="Rhea" id="RHEA-COMP:9923"/>
        <dbReference type="ChEBI" id="CHEBI:30616"/>
        <dbReference type="ChEBI" id="CHEBI:33019"/>
        <dbReference type="ChEBI" id="CHEBI:57972"/>
        <dbReference type="ChEBI" id="CHEBI:78442"/>
        <dbReference type="ChEBI" id="CHEBI:78497"/>
        <dbReference type="ChEBI" id="CHEBI:456215"/>
        <dbReference type="EC" id="6.1.1.7"/>
    </reaction>
</comment>
<feature type="domain" description="Alanyl-transfer RNA synthetases family profile" evidence="13">
    <location>
        <begin position="3"/>
        <end position="725"/>
    </location>
</feature>
<feature type="binding site" evidence="11">
    <location>
        <position position="584"/>
    </location>
    <ligand>
        <name>Zn(2+)</name>
        <dbReference type="ChEBI" id="CHEBI:29105"/>
    </ligand>
</feature>
<dbReference type="InterPro" id="IPR018162">
    <property type="entry name" value="Ala-tRNA-ligase_IIc_anticod-bd"/>
</dbReference>
<dbReference type="InterPro" id="IPR023033">
    <property type="entry name" value="Ala_tRNA_ligase_euk/bac"/>
</dbReference>
<keyword evidence="12" id="KW-0175">Coiled coil</keyword>
<dbReference type="PANTHER" id="PTHR11777:SF9">
    <property type="entry name" value="ALANINE--TRNA LIGASE, CYTOPLASMIC"/>
    <property type="match status" value="1"/>
</dbReference>
<keyword evidence="10 11" id="KW-0030">Aminoacyl-tRNA synthetase</keyword>
<keyword evidence="7 11" id="KW-0067">ATP-binding</keyword>
<comment type="cofactor">
    <cofactor evidence="11">
        <name>Zn(2+)</name>
        <dbReference type="ChEBI" id="CHEBI:29105"/>
    </cofactor>
    <text evidence="11">Binds 1 zinc ion per subunit.</text>
</comment>
<dbReference type="EC" id="6.1.1.7" evidence="11"/>
<dbReference type="InterPro" id="IPR018164">
    <property type="entry name" value="Ala-tRNA-synth_IIc_N"/>
</dbReference>
<keyword evidence="11" id="KW-0963">Cytoplasm</keyword>
<dbReference type="InterPro" id="IPR009000">
    <property type="entry name" value="Transl_B-barrel_sf"/>
</dbReference>
<dbReference type="PRINTS" id="PR00980">
    <property type="entry name" value="TRNASYNTHALA"/>
</dbReference>
<dbReference type="EMBL" id="JBGOOL010000027">
    <property type="protein sequence ID" value="MEZ8053728.1"/>
    <property type="molecule type" value="Genomic_DNA"/>
</dbReference>
<dbReference type="NCBIfam" id="TIGR00344">
    <property type="entry name" value="alaS"/>
    <property type="match status" value="1"/>
</dbReference>
<organism evidence="14 15">
    <name type="scientific">Vibrio atlanticus</name>
    <dbReference type="NCBI Taxonomy" id="693153"/>
    <lineage>
        <taxon>Bacteria</taxon>
        <taxon>Pseudomonadati</taxon>
        <taxon>Pseudomonadota</taxon>
        <taxon>Gammaproteobacteria</taxon>
        <taxon>Vibrionales</taxon>
        <taxon>Vibrionaceae</taxon>
        <taxon>Vibrio</taxon>
    </lineage>
</organism>
<comment type="similarity">
    <text evidence="1 11">Belongs to the class-II aminoacyl-tRNA synthetase family.</text>
</comment>
<dbReference type="InterPro" id="IPR002318">
    <property type="entry name" value="Ala-tRNA-lgiase_IIc"/>
</dbReference>
<evidence type="ECO:0000256" key="1">
    <source>
        <dbReference type="ARBA" id="ARBA00008226"/>
    </source>
</evidence>
<evidence type="ECO:0000256" key="7">
    <source>
        <dbReference type="ARBA" id="ARBA00022840"/>
    </source>
</evidence>
<protein>
    <recommendedName>
        <fullName evidence="11">Alanine--tRNA ligase</fullName>
        <ecNumber evidence="11">6.1.1.7</ecNumber>
    </recommendedName>
    <alternativeName>
        <fullName evidence="11">Alanyl-tRNA synthetase</fullName>
        <shortName evidence="11">AlaRS</shortName>
    </alternativeName>
</protein>
<evidence type="ECO:0000256" key="10">
    <source>
        <dbReference type="ARBA" id="ARBA00023146"/>
    </source>
</evidence>
<keyword evidence="2 11" id="KW-0820">tRNA-binding</keyword>
<gene>
    <name evidence="11 14" type="primary">alaS</name>
    <name evidence="14" type="ORF">ACED57_11280</name>
</gene>
<evidence type="ECO:0000256" key="9">
    <source>
        <dbReference type="ARBA" id="ARBA00022917"/>
    </source>
</evidence>
<dbReference type="PROSITE" id="PS50860">
    <property type="entry name" value="AA_TRNA_LIGASE_II_ALA"/>
    <property type="match status" value="1"/>
</dbReference>
<dbReference type="SUPFAM" id="SSF55186">
    <property type="entry name" value="ThrRS/AlaRS common domain"/>
    <property type="match status" value="1"/>
</dbReference>
<dbReference type="Pfam" id="PF01411">
    <property type="entry name" value="tRNA-synt_2c"/>
    <property type="match status" value="1"/>
</dbReference>
<dbReference type="HAMAP" id="MF_00036_B">
    <property type="entry name" value="Ala_tRNA_synth_B"/>
    <property type="match status" value="1"/>
</dbReference>
<feature type="binding site" evidence="11">
    <location>
        <position position="580"/>
    </location>
    <ligand>
        <name>Zn(2+)</name>
        <dbReference type="ChEBI" id="CHEBI:29105"/>
    </ligand>
</feature>
<keyword evidence="4 11" id="KW-0479">Metal-binding</keyword>
<evidence type="ECO:0000256" key="11">
    <source>
        <dbReference type="HAMAP-Rule" id="MF_00036"/>
    </source>
</evidence>
<dbReference type="Gene3D" id="2.40.30.130">
    <property type="match status" value="1"/>
</dbReference>
<evidence type="ECO:0000256" key="3">
    <source>
        <dbReference type="ARBA" id="ARBA00022598"/>
    </source>
</evidence>
<evidence type="ECO:0000256" key="6">
    <source>
        <dbReference type="ARBA" id="ARBA00022833"/>
    </source>
</evidence>
<evidence type="ECO:0000256" key="8">
    <source>
        <dbReference type="ARBA" id="ARBA00022884"/>
    </source>
</evidence>
<keyword evidence="3 11" id="KW-0436">Ligase</keyword>
<evidence type="ECO:0000256" key="4">
    <source>
        <dbReference type="ARBA" id="ARBA00022723"/>
    </source>
</evidence>
<feature type="coiled-coil region" evidence="12">
    <location>
        <begin position="720"/>
        <end position="761"/>
    </location>
</feature>
<feature type="coiled-coil region" evidence="12">
    <location>
        <begin position="344"/>
        <end position="401"/>
    </location>
</feature>
<dbReference type="InterPro" id="IPR045864">
    <property type="entry name" value="aa-tRNA-synth_II/BPL/LPL"/>
</dbReference>
<dbReference type="SMART" id="SM00863">
    <property type="entry name" value="tRNA_SAD"/>
    <property type="match status" value="1"/>
</dbReference>
<keyword evidence="9 11" id="KW-0648">Protein biosynthesis</keyword>
<comment type="subcellular location">
    <subcellularLocation>
        <location evidence="11">Cytoplasm</location>
    </subcellularLocation>
</comment>
<dbReference type="Gene3D" id="3.30.54.20">
    <property type="match status" value="1"/>
</dbReference>
<evidence type="ECO:0000313" key="14">
    <source>
        <dbReference type="EMBL" id="MEZ8053728.1"/>
    </source>
</evidence>
<name>A0ABV4KN45_9VIBR</name>
<keyword evidence="8 11" id="KW-0694">RNA-binding</keyword>
<proteinExistence type="inferred from homology"/>
<accession>A0ABV4KN45</accession>
<evidence type="ECO:0000256" key="2">
    <source>
        <dbReference type="ARBA" id="ARBA00022555"/>
    </source>
</evidence>
<dbReference type="Pfam" id="PF07973">
    <property type="entry name" value="tRNA_SAD"/>
    <property type="match status" value="1"/>
</dbReference>
<dbReference type="SUPFAM" id="SSF101353">
    <property type="entry name" value="Putative anticodon-binding domain of alanyl-tRNA synthetase (AlaRS)"/>
    <property type="match status" value="1"/>
</dbReference>
<comment type="function">
    <text evidence="11">Catalyzes the attachment of alanine to tRNA(Ala) in a two-step reaction: alanine is first activated by ATP to form Ala-AMP and then transferred to the acceptor end of tRNA(Ala). Also edits incorrectly charged Ser-tRNA(Ala) and Gly-tRNA(Ala) via its editing domain.</text>
</comment>
<dbReference type="InterPro" id="IPR003156">
    <property type="entry name" value="DHHA1_dom"/>
</dbReference>